<dbReference type="InterPro" id="IPR000073">
    <property type="entry name" value="AB_hydrolase_1"/>
</dbReference>
<dbReference type="GO" id="GO:0046464">
    <property type="term" value="P:acylglycerol catabolic process"/>
    <property type="evidence" value="ECO:0007669"/>
    <property type="project" value="TreeGrafter"/>
</dbReference>
<keyword evidence="3" id="KW-1185">Reference proteome</keyword>
<evidence type="ECO:0000313" key="2">
    <source>
        <dbReference type="EMBL" id="SDN96222.1"/>
    </source>
</evidence>
<dbReference type="STRING" id="1052260.SAMN05660199_00971"/>
<dbReference type="Gene3D" id="3.40.50.1820">
    <property type="entry name" value="alpha/beta hydrolase"/>
    <property type="match status" value="1"/>
</dbReference>
<dbReference type="PRINTS" id="PR00412">
    <property type="entry name" value="EPOXHYDRLASE"/>
</dbReference>
<dbReference type="InterPro" id="IPR050266">
    <property type="entry name" value="AB_hydrolase_sf"/>
</dbReference>
<name>A0A1H0FNV8_9ACTN</name>
<dbReference type="PANTHER" id="PTHR43798:SF33">
    <property type="entry name" value="HYDROLASE, PUTATIVE (AFU_ORTHOLOGUE AFUA_2G14860)-RELATED"/>
    <property type="match status" value="1"/>
</dbReference>
<dbReference type="InterPro" id="IPR029058">
    <property type="entry name" value="AB_hydrolase_fold"/>
</dbReference>
<dbReference type="InterPro" id="IPR000639">
    <property type="entry name" value="Epox_hydrolase-like"/>
</dbReference>
<dbReference type="Pfam" id="PF00561">
    <property type="entry name" value="Abhydrolase_1"/>
    <property type="match status" value="1"/>
</dbReference>
<evidence type="ECO:0000313" key="3">
    <source>
        <dbReference type="Proteomes" id="UP000199088"/>
    </source>
</evidence>
<protein>
    <submittedName>
        <fullName evidence="2">Pimeloyl-ACP methyl ester carboxylesterase</fullName>
    </submittedName>
</protein>
<gene>
    <name evidence="2" type="ORF">SAMN05660199_00971</name>
</gene>
<dbReference type="PANTHER" id="PTHR43798">
    <property type="entry name" value="MONOACYLGLYCEROL LIPASE"/>
    <property type="match status" value="1"/>
</dbReference>
<evidence type="ECO:0000259" key="1">
    <source>
        <dbReference type="Pfam" id="PF00561"/>
    </source>
</evidence>
<dbReference type="GO" id="GO:0047372">
    <property type="term" value="F:monoacylglycerol lipase activity"/>
    <property type="evidence" value="ECO:0007669"/>
    <property type="project" value="TreeGrafter"/>
</dbReference>
<feature type="domain" description="AB hydrolase-1" evidence="1">
    <location>
        <begin position="25"/>
        <end position="266"/>
    </location>
</feature>
<dbReference type="PRINTS" id="PR00111">
    <property type="entry name" value="ABHYDROLASE"/>
</dbReference>
<dbReference type="Proteomes" id="UP000199088">
    <property type="component" value="Unassembled WGS sequence"/>
</dbReference>
<sequence length="285" mass="30335">MSTFTTADGTDLDYRDSGPTASGRTLVLVHGWSQSRSTWDRVTPALAEHHRVVSYDQRGHGESGKPDHGARVARLAADLAELVEHLGLTSYDLVGHSMGASVAWSLIDSRGTGALDSLVVVDQPSACVVLPWMTAEEGAAAGAILDFPSTEGFVGAVGAADATETRRAFLASMLSDVLPEEDMAFLFGENLRMPGPWGARLLLDHAMQDWRDVLPRIDVPTLVVAGDVSHVAPASQEWTAAHIPGAQLRTFTADEGGSHFPFFEGPQHFAQVLLDFVAGTPGPRG</sequence>
<organism evidence="2 3">
    <name type="scientific">Klenkia soli</name>
    <dbReference type="NCBI Taxonomy" id="1052260"/>
    <lineage>
        <taxon>Bacteria</taxon>
        <taxon>Bacillati</taxon>
        <taxon>Actinomycetota</taxon>
        <taxon>Actinomycetes</taxon>
        <taxon>Geodermatophilales</taxon>
        <taxon>Geodermatophilaceae</taxon>
        <taxon>Klenkia</taxon>
    </lineage>
</organism>
<dbReference type="GO" id="GO:0016020">
    <property type="term" value="C:membrane"/>
    <property type="evidence" value="ECO:0007669"/>
    <property type="project" value="TreeGrafter"/>
</dbReference>
<dbReference type="SUPFAM" id="SSF53474">
    <property type="entry name" value="alpha/beta-Hydrolases"/>
    <property type="match status" value="1"/>
</dbReference>
<proteinExistence type="predicted"/>
<reference evidence="3" key="1">
    <citation type="submission" date="2016-10" db="EMBL/GenBank/DDBJ databases">
        <authorList>
            <person name="Varghese N."/>
            <person name="Submissions S."/>
        </authorList>
    </citation>
    <scope>NUCLEOTIDE SEQUENCE [LARGE SCALE GENOMIC DNA]</scope>
    <source>
        <strain evidence="3">DSM 45843</strain>
    </source>
</reference>
<dbReference type="AlphaFoldDB" id="A0A1H0FNV8"/>
<dbReference type="RefSeq" id="WP_165617472.1">
    <property type="nucleotide sequence ID" value="NZ_FNIR01000003.1"/>
</dbReference>
<dbReference type="EMBL" id="FNIR01000003">
    <property type="protein sequence ID" value="SDN96222.1"/>
    <property type="molecule type" value="Genomic_DNA"/>
</dbReference>
<accession>A0A1H0FNV8</accession>